<dbReference type="InterPro" id="IPR001539">
    <property type="entry name" value="Peptidase_U32"/>
</dbReference>
<dbReference type="Proteomes" id="UP000032544">
    <property type="component" value="Unassembled WGS sequence"/>
</dbReference>
<sequence length="419" mass="47318">MERRDVEIMAPVGSYESLMAAIQGGAGSVYFGVENLNMRSRSSNNFNLDDLRKIVRIATENKVKTYLTMNVEIFDGELDKMHEVIDAAKEAGVSAVIAADVSVIQYARSVNLEVHISTQVNITNIEAVKFYSNFADVVVLAREMNLGRVWEISDQIKKQNITGPNGELMKIEMFVHGALCMATSGKCYLSLHEMNSSANRGACLQTCRRAYTVTDKETGAELEIDNEYIMSPKDLKTIHFLNKILDAGVSVLKIEGRARSAEYVKTVAQCYREAVDAYFDESFTEEKVEDWNTRLETVFNRGFWDGYYLGQRLGEWSKNYGSRASKRKLYIGKCTNYFKKIGVAEFKLETNNLKVGDEIIVTGPTTGVYQNNVSEIRFDLQPVEEGLKGQRISVPIDEVIRRADKLYKLVDASQVKERR</sequence>
<dbReference type="GO" id="GO:0006508">
    <property type="term" value="P:proteolysis"/>
    <property type="evidence" value="ECO:0007669"/>
    <property type="project" value="UniProtKB-KW"/>
</dbReference>
<dbReference type="OrthoDB" id="9807498at2"/>
<accession>A0A0D8J8Y6</accession>
<dbReference type="PANTHER" id="PTHR30217">
    <property type="entry name" value="PEPTIDASE U32 FAMILY"/>
    <property type="match status" value="1"/>
</dbReference>
<comment type="similarity">
    <text evidence="3">Belongs to the peptidase U32 family.</text>
</comment>
<dbReference type="AlphaFoldDB" id="A0A0D8J8Y6"/>
<dbReference type="InterPro" id="IPR051454">
    <property type="entry name" value="RNA/ubiquinone_mod_enzymes"/>
</dbReference>
<dbReference type="RefSeq" id="WP_045031536.1">
    <property type="nucleotide sequence ID" value="NZ_JRHC01000004.1"/>
</dbReference>
<proteinExistence type="inferred from homology"/>
<comment type="caution">
    <text evidence="4">The sequence shown here is derived from an EMBL/GenBank/DDBJ whole genome shotgun (WGS) entry which is preliminary data.</text>
</comment>
<reference evidence="4 5" key="1">
    <citation type="submission" date="2014-09" db="EMBL/GenBank/DDBJ databases">
        <title>Draft Genome Sequence of Draconibacterium sp. JN14CK-3.</title>
        <authorList>
            <person name="Dong C."/>
            <person name="Lai Q."/>
            <person name="Shao Z."/>
        </authorList>
    </citation>
    <scope>NUCLEOTIDE SEQUENCE [LARGE SCALE GENOMIC DNA]</scope>
    <source>
        <strain evidence="4 5">JN14CK-3</strain>
    </source>
</reference>
<keyword evidence="5" id="KW-1185">Reference proteome</keyword>
<evidence type="ECO:0000313" key="5">
    <source>
        <dbReference type="Proteomes" id="UP000032544"/>
    </source>
</evidence>
<dbReference type="STRING" id="1544798.LH29_16590"/>
<dbReference type="PROSITE" id="PS01276">
    <property type="entry name" value="PEPTIDASE_U32"/>
    <property type="match status" value="1"/>
</dbReference>
<dbReference type="Pfam" id="PF01136">
    <property type="entry name" value="Peptidase_U32"/>
    <property type="match status" value="1"/>
</dbReference>
<keyword evidence="1" id="KW-0645">Protease</keyword>
<gene>
    <name evidence="4" type="ORF">LH29_16590</name>
</gene>
<dbReference type="PANTHER" id="PTHR30217:SF6">
    <property type="entry name" value="TRNA HYDROXYLATION PROTEIN P"/>
    <property type="match status" value="1"/>
</dbReference>
<dbReference type="PATRIC" id="fig|1544798.3.peg.3485"/>
<evidence type="ECO:0000256" key="1">
    <source>
        <dbReference type="ARBA" id="ARBA00022670"/>
    </source>
</evidence>
<evidence type="ECO:0000256" key="3">
    <source>
        <dbReference type="ARBA" id="ARBA00038374"/>
    </source>
</evidence>
<protein>
    <submittedName>
        <fullName evidence="4">Collagenase</fullName>
    </submittedName>
</protein>
<evidence type="ECO:0000313" key="4">
    <source>
        <dbReference type="EMBL" id="KJF43006.1"/>
    </source>
</evidence>
<evidence type="ECO:0000256" key="2">
    <source>
        <dbReference type="ARBA" id="ARBA00022801"/>
    </source>
</evidence>
<organism evidence="4 5">
    <name type="scientific">Draconibacterium sediminis</name>
    <dbReference type="NCBI Taxonomy" id="1544798"/>
    <lineage>
        <taxon>Bacteria</taxon>
        <taxon>Pseudomonadati</taxon>
        <taxon>Bacteroidota</taxon>
        <taxon>Bacteroidia</taxon>
        <taxon>Marinilabiliales</taxon>
        <taxon>Prolixibacteraceae</taxon>
        <taxon>Draconibacterium</taxon>
    </lineage>
</organism>
<name>A0A0D8J8Y6_9BACT</name>
<dbReference type="GO" id="GO:0008233">
    <property type="term" value="F:peptidase activity"/>
    <property type="evidence" value="ECO:0007669"/>
    <property type="project" value="UniProtKB-KW"/>
</dbReference>
<keyword evidence="2" id="KW-0378">Hydrolase</keyword>
<dbReference type="EMBL" id="JRHC01000004">
    <property type="protein sequence ID" value="KJF43006.1"/>
    <property type="molecule type" value="Genomic_DNA"/>
</dbReference>